<dbReference type="Gene3D" id="3.10.20.30">
    <property type="match status" value="1"/>
</dbReference>
<dbReference type="InterPro" id="IPR012675">
    <property type="entry name" value="Beta-grasp_dom_sf"/>
</dbReference>
<dbReference type="Proteomes" id="UP000198716">
    <property type="component" value="Unassembled WGS sequence"/>
</dbReference>
<evidence type="ECO:0000259" key="1">
    <source>
        <dbReference type="Pfam" id="PF00111"/>
    </source>
</evidence>
<protein>
    <submittedName>
        <fullName evidence="2">2Fe-2S iron-sulfur cluster binding domain-containing protein</fullName>
    </submittedName>
</protein>
<dbReference type="Pfam" id="PF00111">
    <property type="entry name" value="Fer2"/>
    <property type="match status" value="1"/>
</dbReference>
<evidence type="ECO:0000313" key="3">
    <source>
        <dbReference type="Proteomes" id="UP000198716"/>
    </source>
</evidence>
<dbReference type="GO" id="GO:0051537">
    <property type="term" value="F:2 iron, 2 sulfur cluster binding"/>
    <property type="evidence" value="ECO:0007669"/>
    <property type="project" value="InterPro"/>
</dbReference>
<dbReference type="InterPro" id="IPR006058">
    <property type="entry name" value="2Fe2S_fd_BS"/>
</dbReference>
<dbReference type="EMBL" id="FOMZ01000009">
    <property type="protein sequence ID" value="SFE23382.1"/>
    <property type="molecule type" value="Genomic_DNA"/>
</dbReference>
<dbReference type="RefSeq" id="WP_092928019.1">
    <property type="nucleotide sequence ID" value="NZ_FOMZ01000009.1"/>
</dbReference>
<dbReference type="CDD" id="cd00207">
    <property type="entry name" value="fer2"/>
    <property type="match status" value="1"/>
</dbReference>
<dbReference type="InterPro" id="IPR036010">
    <property type="entry name" value="2Fe-2S_ferredoxin-like_sf"/>
</dbReference>
<sequence length="99" mass="10737">MTQYTLTILPTGTKVVLPAKSRLTEIEFEILQKPIPFGCRSGSCGVCVIEVLEGSDSLGQPDDNELDFLEDLGRPGGDHRLACQCRLYGNAKVRPAADT</sequence>
<dbReference type="InterPro" id="IPR001041">
    <property type="entry name" value="2Fe-2S_ferredoxin-type"/>
</dbReference>
<reference evidence="3" key="1">
    <citation type="submission" date="2016-10" db="EMBL/GenBank/DDBJ databases">
        <authorList>
            <person name="Varghese N."/>
            <person name="Submissions S."/>
        </authorList>
    </citation>
    <scope>NUCLEOTIDE SEQUENCE [LARGE SCALE GENOMIC DNA]</scope>
    <source>
        <strain evidence="3">DSM 45004</strain>
    </source>
</reference>
<gene>
    <name evidence="2" type="ORF">SAMN04487819_109268</name>
</gene>
<organism evidence="2 3">
    <name type="scientific">Actinopolyspora alba</name>
    <dbReference type="NCBI Taxonomy" id="673379"/>
    <lineage>
        <taxon>Bacteria</taxon>
        <taxon>Bacillati</taxon>
        <taxon>Actinomycetota</taxon>
        <taxon>Actinomycetes</taxon>
        <taxon>Actinopolysporales</taxon>
        <taxon>Actinopolysporaceae</taxon>
        <taxon>Actinopolyspora</taxon>
        <taxon>Actinopolyspora alba group</taxon>
    </lineage>
</organism>
<proteinExistence type="predicted"/>
<feature type="domain" description="2Fe-2S ferredoxin-type" evidence="1">
    <location>
        <begin position="10"/>
        <end position="87"/>
    </location>
</feature>
<evidence type="ECO:0000313" key="2">
    <source>
        <dbReference type="EMBL" id="SFE23382.1"/>
    </source>
</evidence>
<name>A0A1I1YVP5_9ACTN</name>
<dbReference type="SUPFAM" id="SSF54292">
    <property type="entry name" value="2Fe-2S ferredoxin-like"/>
    <property type="match status" value="1"/>
</dbReference>
<dbReference type="PROSITE" id="PS00197">
    <property type="entry name" value="2FE2S_FER_1"/>
    <property type="match status" value="1"/>
</dbReference>
<accession>A0A1I1YVP5</accession>
<keyword evidence="3" id="KW-1185">Reference proteome</keyword>
<dbReference type="AlphaFoldDB" id="A0A1I1YVP5"/>